<dbReference type="AlphaFoldDB" id="A0A2Z7AB93"/>
<dbReference type="EMBL" id="KV017293">
    <property type="protein sequence ID" value="KZV18635.1"/>
    <property type="molecule type" value="Genomic_DNA"/>
</dbReference>
<accession>A0A2Z7AB93</accession>
<organism evidence="1 2">
    <name type="scientific">Dorcoceras hygrometricum</name>
    <dbReference type="NCBI Taxonomy" id="472368"/>
    <lineage>
        <taxon>Eukaryota</taxon>
        <taxon>Viridiplantae</taxon>
        <taxon>Streptophyta</taxon>
        <taxon>Embryophyta</taxon>
        <taxon>Tracheophyta</taxon>
        <taxon>Spermatophyta</taxon>
        <taxon>Magnoliopsida</taxon>
        <taxon>eudicotyledons</taxon>
        <taxon>Gunneridae</taxon>
        <taxon>Pentapetalae</taxon>
        <taxon>asterids</taxon>
        <taxon>lamiids</taxon>
        <taxon>Lamiales</taxon>
        <taxon>Gesneriaceae</taxon>
        <taxon>Didymocarpoideae</taxon>
        <taxon>Trichosporeae</taxon>
        <taxon>Loxocarpinae</taxon>
        <taxon>Dorcoceras</taxon>
    </lineage>
</organism>
<dbReference type="Pfam" id="PF06880">
    <property type="entry name" value="DUF1262"/>
    <property type="match status" value="1"/>
</dbReference>
<keyword evidence="2" id="KW-1185">Reference proteome</keyword>
<dbReference type="Proteomes" id="UP000250235">
    <property type="component" value="Unassembled WGS sequence"/>
</dbReference>
<evidence type="ECO:0000313" key="2">
    <source>
        <dbReference type="Proteomes" id="UP000250235"/>
    </source>
</evidence>
<dbReference type="PANTHER" id="PTHR31050">
    <property type="entry name" value="OS08G0413200 PROTEIN"/>
    <property type="match status" value="1"/>
</dbReference>
<proteinExistence type="predicted"/>
<evidence type="ECO:0000313" key="1">
    <source>
        <dbReference type="EMBL" id="KZV18635.1"/>
    </source>
</evidence>
<dbReference type="PANTHER" id="PTHR31050:SF3">
    <property type="entry name" value="OS08G0412800 PROTEIN"/>
    <property type="match status" value="1"/>
</dbReference>
<gene>
    <name evidence="1" type="ORF">F511_03529</name>
</gene>
<dbReference type="InterPro" id="IPR010683">
    <property type="entry name" value="DUF1262"/>
</dbReference>
<dbReference type="OrthoDB" id="647907at2759"/>
<name>A0A2Z7AB93_9LAMI</name>
<sequence>MYVTRPLSQLRKFPELFSESPEGPNSGHLVIQDEESETYSCFGLFKNHMLKELPFPQNKELTVRYTRGMGENQTTYSHPVFLIPALNHPLDRSRYYAILTRGKHKGEAFTCSKEEDMTVCCFCLCINDAKPRQCDPQNIYQQIWIGPCVSGFTSRAYFWAASVASDGFPPSCLRQERWTMHMKTPRDFNLGRAQGVDCTLRARLPVLPQLSLPRSEPVVVGKWYCPFIFVKDGRLKDQMESSMYYEMTLEQRWERIFTCQNNAGNLVAIDVILEKEEVFVLRTKGVMNERNTVDGIVWFASSVNLGGQTSFGLRVEVVQRMKWEQERGGWIGGEEKR</sequence>
<reference evidence="1 2" key="1">
    <citation type="journal article" date="2015" name="Proc. Natl. Acad. Sci. U.S.A.">
        <title>The resurrection genome of Boea hygrometrica: A blueprint for survival of dehydration.</title>
        <authorList>
            <person name="Xiao L."/>
            <person name="Yang G."/>
            <person name="Zhang L."/>
            <person name="Yang X."/>
            <person name="Zhao S."/>
            <person name="Ji Z."/>
            <person name="Zhou Q."/>
            <person name="Hu M."/>
            <person name="Wang Y."/>
            <person name="Chen M."/>
            <person name="Xu Y."/>
            <person name="Jin H."/>
            <person name="Xiao X."/>
            <person name="Hu G."/>
            <person name="Bao F."/>
            <person name="Hu Y."/>
            <person name="Wan P."/>
            <person name="Li L."/>
            <person name="Deng X."/>
            <person name="Kuang T."/>
            <person name="Xiang C."/>
            <person name="Zhu J.K."/>
            <person name="Oliver M.J."/>
            <person name="He Y."/>
        </authorList>
    </citation>
    <scope>NUCLEOTIDE SEQUENCE [LARGE SCALE GENOMIC DNA]</scope>
    <source>
        <strain evidence="2">cv. XS01</strain>
    </source>
</reference>
<protein>
    <submittedName>
        <fullName evidence="1">Uncharacterized protein</fullName>
    </submittedName>
</protein>